<keyword evidence="2" id="KW-1185">Reference proteome</keyword>
<reference evidence="1 2" key="1">
    <citation type="journal article" date="2018" name="Mol. Plant">
        <title>The genome of Artemisia annua provides insight into the evolution of Asteraceae family and artemisinin biosynthesis.</title>
        <authorList>
            <person name="Shen Q."/>
            <person name="Zhang L."/>
            <person name="Liao Z."/>
            <person name="Wang S."/>
            <person name="Yan T."/>
            <person name="Shi P."/>
            <person name="Liu M."/>
            <person name="Fu X."/>
            <person name="Pan Q."/>
            <person name="Wang Y."/>
            <person name="Lv Z."/>
            <person name="Lu X."/>
            <person name="Zhang F."/>
            <person name="Jiang W."/>
            <person name="Ma Y."/>
            <person name="Chen M."/>
            <person name="Hao X."/>
            <person name="Li L."/>
            <person name="Tang Y."/>
            <person name="Lv G."/>
            <person name="Zhou Y."/>
            <person name="Sun X."/>
            <person name="Brodelius P.E."/>
            <person name="Rose J.K.C."/>
            <person name="Tang K."/>
        </authorList>
    </citation>
    <scope>NUCLEOTIDE SEQUENCE [LARGE SCALE GENOMIC DNA]</scope>
    <source>
        <strain evidence="2">cv. Huhao1</strain>
        <tissue evidence="1">Leaf</tissue>
    </source>
</reference>
<sequence>MMKQKIMNRFHKRNSSTSSSVEFKSCEKHEFKISSLQALHVKIGDTLRRFNAHKGQDVFLTFGQIVKFQLVDICLASLGRKRWILSKLQVAPFIWSSVKWVKAQTQHLTQNLKCVVCKSSHKINLNLEGRPFFCFLLWIGEQKLETLFPRLFSLEVNKDRKVMDCCNLTNGPHTRPVRDGVKKEQSDGLLNILHHFNRSSSNDYWEYSIDASGIYSVSSLKRYIEGRTLMSVMNPVRWNKSVPLKGGQENDDDVEVVEEIKNPGKAKNELWSTDEEVALAKAWVHISTCPKFGNEQKSVSFWGKILEHFTSLMGNTNRTHHSLNTKWKHMNAEVNTFNGLWIQSL</sequence>
<organism evidence="1 2">
    <name type="scientific">Artemisia annua</name>
    <name type="common">Sweet wormwood</name>
    <dbReference type="NCBI Taxonomy" id="35608"/>
    <lineage>
        <taxon>Eukaryota</taxon>
        <taxon>Viridiplantae</taxon>
        <taxon>Streptophyta</taxon>
        <taxon>Embryophyta</taxon>
        <taxon>Tracheophyta</taxon>
        <taxon>Spermatophyta</taxon>
        <taxon>Magnoliopsida</taxon>
        <taxon>eudicotyledons</taxon>
        <taxon>Gunneridae</taxon>
        <taxon>Pentapetalae</taxon>
        <taxon>asterids</taxon>
        <taxon>campanulids</taxon>
        <taxon>Asterales</taxon>
        <taxon>Asteraceae</taxon>
        <taxon>Asteroideae</taxon>
        <taxon>Anthemideae</taxon>
        <taxon>Artemisiinae</taxon>
        <taxon>Artemisia</taxon>
    </lineage>
</organism>
<name>A0A2U1QAA5_ARTAN</name>
<protein>
    <submittedName>
        <fullName evidence="1">Myb-like domain, Myb/SANT-like DNA-binding domain protein</fullName>
    </submittedName>
</protein>
<comment type="caution">
    <text evidence="1">The sequence shown here is derived from an EMBL/GenBank/DDBJ whole genome shotgun (WGS) entry which is preliminary data.</text>
</comment>
<dbReference type="STRING" id="35608.A0A2U1QAA5"/>
<dbReference type="PANTHER" id="PTHR45023:SF13">
    <property type="entry name" value="PUTATIVE-RELATED"/>
    <property type="match status" value="1"/>
</dbReference>
<proteinExistence type="predicted"/>
<dbReference type="AlphaFoldDB" id="A0A2U1QAA5"/>
<dbReference type="EMBL" id="PKPP01000277">
    <property type="protein sequence ID" value="PWA94927.1"/>
    <property type="molecule type" value="Genomic_DNA"/>
</dbReference>
<evidence type="ECO:0000313" key="1">
    <source>
        <dbReference type="EMBL" id="PWA94927.1"/>
    </source>
</evidence>
<accession>A0A2U1QAA5</accession>
<dbReference type="PANTHER" id="PTHR45023">
    <property type="match status" value="1"/>
</dbReference>
<dbReference type="Proteomes" id="UP000245207">
    <property type="component" value="Unassembled WGS sequence"/>
</dbReference>
<evidence type="ECO:0000313" key="2">
    <source>
        <dbReference type="Proteomes" id="UP000245207"/>
    </source>
</evidence>
<dbReference type="OrthoDB" id="10663688at2759"/>
<keyword evidence="1" id="KW-0238">DNA-binding</keyword>
<dbReference type="GO" id="GO:0003677">
    <property type="term" value="F:DNA binding"/>
    <property type="evidence" value="ECO:0007669"/>
    <property type="project" value="UniProtKB-KW"/>
</dbReference>
<gene>
    <name evidence="1" type="ORF">CTI12_AA054800</name>
</gene>